<evidence type="ECO:0000259" key="10">
    <source>
        <dbReference type="PROSITE" id="PS51352"/>
    </source>
</evidence>
<accession>A0A2S7K7K1</accession>
<feature type="active site" description="Nucleophile" evidence="8">
    <location>
        <position position="34"/>
    </location>
</feature>
<name>A0A2S7K7K1_9PROT</name>
<keyword evidence="4 9" id="KW-1015">Disulfide bond</keyword>
<comment type="similarity">
    <text evidence="1 7">Belongs to the thioredoxin family.</text>
</comment>
<evidence type="ECO:0000256" key="2">
    <source>
        <dbReference type="ARBA" id="ARBA00022448"/>
    </source>
</evidence>
<dbReference type="PANTHER" id="PTHR45663">
    <property type="entry name" value="GEO12009P1"/>
    <property type="match status" value="1"/>
</dbReference>
<dbReference type="PROSITE" id="PS00194">
    <property type="entry name" value="THIOREDOXIN_1"/>
    <property type="match status" value="1"/>
</dbReference>
<protein>
    <recommendedName>
        <fullName evidence="6 7">Thioredoxin</fullName>
    </recommendedName>
</protein>
<keyword evidence="5 9" id="KW-0676">Redox-active center</keyword>
<gene>
    <name evidence="11" type="ORF">CW354_09170</name>
</gene>
<comment type="caution">
    <text evidence="11">The sequence shown here is derived from an EMBL/GenBank/DDBJ whole genome shotgun (WGS) entry which is preliminary data.</text>
</comment>
<dbReference type="SUPFAM" id="SSF52833">
    <property type="entry name" value="Thioredoxin-like"/>
    <property type="match status" value="1"/>
</dbReference>
<evidence type="ECO:0000256" key="6">
    <source>
        <dbReference type="NCBIfam" id="TIGR01068"/>
    </source>
</evidence>
<dbReference type="PRINTS" id="PR00421">
    <property type="entry name" value="THIOREDOXIN"/>
</dbReference>
<evidence type="ECO:0000256" key="1">
    <source>
        <dbReference type="ARBA" id="ARBA00008987"/>
    </source>
</evidence>
<evidence type="ECO:0000256" key="3">
    <source>
        <dbReference type="ARBA" id="ARBA00022982"/>
    </source>
</evidence>
<dbReference type="GO" id="GO:0045454">
    <property type="term" value="P:cell redox homeostasis"/>
    <property type="evidence" value="ECO:0007669"/>
    <property type="project" value="TreeGrafter"/>
</dbReference>
<keyword evidence="3" id="KW-0249">Electron transport</keyword>
<dbReference type="Proteomes" id="UP000239504">
    <property type="component" value="Unassembled WGS sequence"/>
</dbReference>
<dbReference type="InterPro" id="IPR017937">
    <property type="entry name" value="Thioredoxin_CS"/>
</dbReference>
<dbReference type="OrthoDB" id="9790390at2"/>
<dbReference type="NCBIfam" id="TIGR01068">
    <property type="entry name" value="thioredoxin"/>
    <property type="match status" value="1"/>
</dbReference>
<reference evidence="11 12" key="1">
    <citation type="submission" date="2017-12" db="EMBL/GenBank/DDBJ databases">
        <authorList>
            <person name="Hurst M.R.H."/>
        </authorList>
    </citation>
    <scope>NUCLEOTIDE SEQUENCE [LARGE SCALE GENOMIC DNA]</scope>
    <source>
        <strain evidence="11 12">SY-3-19</strain>
    </source>
</reference>
<dbReference type="CDD" id="cd02947">
    <property type="entry name" value="TRX_family"/>
    <property type="match status" value="1"/>
</dbReference>
<evidence type="ECO:0000256" key="4">
    <source>
        <dbReference type="ARBA" id="ARBA00023157"/>
    </source>
</evidence>
<dbReference type="GO" id="GO:0015035">
    <property type="term" value="F:protein-disulfide reductase activity"/>
    <property type="evidence" value="ECO:0007669"/>
    <property type="project" value="UniProtKB-UniRule"/>
</dbReference>
<dbReference type="AlphaFoldDB" id="A0A2S7K7K1"/>
<feature type="domain" description="Thioredoxin" evidence="10">
    <location>
        <begin position="1"/>
        <end position="107"/>
    </location>
</feature>
<organism evidence="11 12">
    <name type="scientific">Hyphococcus luteus</name>
    <dbReference type="NCBI Taxonomy" id="2058213"/>
    <lineage>
        <taxon>Bacteria</taxon>
        <taxon>Pseudomonadati</taxon>
        <taxon>Pseudomonadota</taxon>
        <taxon>Alphaproteobacteria</taxon>
        <taxon>Parvularculales</taxon>
        <taxon>Parvularculaceae</taxon>
        <taxon>Hyphococcus</taxon>
    </lineage>
</organism>
<dbReference type="Gene3D" id="3.40.30.10">
    <property type="entry name" value="Glutaredoxin"/>
    <property type="match status" value="1"/>
</dbReference>
<dbReference type="RefSeq" id="WP_104829693.1">
    <property type="nucleotide sequence ID" value="NZ_PJCH01000005.1"/>
</dbReference>
<dbReference type="Pfam" id="PF00085">
    <property type="entry name" value="Thioredoxin"/>
    <property type="match status" value="1"/>
</dbReference>
<dbReference type="InterPro" id="IPR036249">
    <property type="entry name" value="Thioredoxin-like_sf"/>
</dbReference>
<evidence type="ECO:0000256" key="7">
    <source>
        <dbReference type="PIRNR" id="PIRNR000077"/>
    </source>
</evidence>
<evidence type="ECO:0000256" key="5">
    <source>
        <dbReference type="ARBA" id="ARBA00023284"/>
    </source>
</evidence>
<feature type="site" description="Contributes to redox potential value" evidence="8">
    <location>
        <position position="32"/>
    </location>
</feature>
<keyword evidence="2" id="KW-0813">Transport</keyword>
<dbReference type="EMBL" id="PJCH01000005">
    <property type="protein sequence ID" value="PQA88449.1"/>
    <property type="molecule type" value="Genomic_DNA"/>
</dbReference>
<feature type="site" description="Contributes to redox potential value" evidence="8">
    <location>
        <position position="33"/>
    </location>
</feature>
<feature type="site" description="Deprotonates C-terminal active site Cys" evidence="8">
    <location>
        <position position="25"/>
    </location>
</feature>
<dbReference type="GO" id="GO:0005829">
    <property type="term" value="C:cytosol"/>
    <property type="evidence" value="ECO:0007669"/>
    <property type="project" value="TreeGrafter"/>
</dbReference>
<feature type="disulfide bond" description="Redox-active" evidence="9">
    <location>
        <begin position="31"/>
        <end position="34"/>
    </location>
</feature>
<dbReference type="FunFam" id="3.40.30.10:FF:000001">
    <property type="entry name" value="Thioredoxin"/>
    <property type="match status" value="1"/>
</dbReference>
<proteinExistence type="inferred from homology"/>
<sequence length="111" mass="11807">MATKTVTDASFAADVLDSGETVLIDFWAEWCGPCKQIAPALDEIAQEYEGKLTVAKVNIDENPETPGKYGVRGIPTLMIFSGGEHVATRVGAAPKSQLAAWVEEVLKEAAA</sequence>
<feature type="active site" description="Nucleophile" evidence="8">
    <location>
        <position position="31"/>
    </location>
</feature>
<dbReference type="PROSITE" id="PS51352">
    <property type="entry name" value="THIOREDOXIN_2"/>
    <property type="match status" value="1"/>
</dbReference>
<keyword evidence="12" id="KW-1185">Reference proteome</keyword>
<evidence type="ECO:0000313" key="12">
    <source>
        <dbReference type="Proteomes" id="UP000239504"/>
    </source>
</evidence>
<evidence type="ECO:0000256" key="8">
    <source>
        <dbReference type="PIRSR" id="PIRSR000077-1"/>
    </source>
</evidence>
<evidence type="ECO:0000256" key="9">
    <source>
        <dbReference type="PIRSR" id="PIRSR000077-4"/>
    </source>
</evidence>
<dbReference type="PIRSF" id="PIRSF000077">
    <property type="entry name" value="Thioredoxin"/>
    <property type="match status" value="1"/>
</dbReference>
<dbReference type="NCBIfam" id="NF006898">
    <property type="entry name" value="PRK09381.1"/>
    <property type="match status" value="1"/>
</dbReference>
<dbReference type="InterPro" id="IPR005746">
    <property type="entry name" value="Thioredoxin"/>
</dbReference>
<dbReference type="InterPro" id="IPR013766">
    <property type="entry name" value="Thioredoxin_domain"/>
</dbReference>
<dbReference type="PANTHER" id="PTHR45663:SF11">
    <property type="entry name" value="GEO12009P1"/>
    <property type="match status" value="1"/>
</dbReference>
<evidence type="ECO:0000313" key="11">
    <source>
        <dbReference type="EMBL" id="PQA88449.1"/>
    </source>
</evidence>